<evidence type="ECO:0000256" key="3">
    <source>
        <dbReference type="ARBA" id="ARBA00013308"/>
    </source>
</evidence>
<dbReference type="Gene3D" id="1.10.287.610">
    <property type="entry name" value="Helix hairpin bin"/>
    <property type="match status" value="1"/>
</dbReference>
<dbReference type="EMBL" id="DSVI01000010">
    <property type="protein sequence ID" value="HGT48130.1"/>
    <property type="molecule type" value="Genomic_DNA"/>
</dbReference>
<comment type="caution">
    <text evidence="18">The sequence shown here is derived from an EMBL/GenBank/DDBJ whole genome shotgun (WGS) entry which is preliminary data.</text>
</comment>
<dbReference type="FunFam" id="2.40.50.140:FF:000012">
    <property type="entry name" value="DNA ligase"/>
    <property type="match status" value="1"/>
</dbReference>
<feature type="binding site" evidence="14">
    <location>
        <position position="178"/>
    </location>
    <ligand>
        <name>NAD(+)</name>
        <dbReference type="ChEBI" id="CHEBI:57540"/>
    </ligand>
</feature>
<dbReference type="Pfam" id="PF03119">
    <property type="entry name" value="DNA_ligase_ZBD"/>
    <property type="match status" value="1"/>
</dbReference>
<dbReference type="SUPFAM" id="SSF50249">
    <property type="entry name" value="Nucleic acid-binding proteins"/>
    <property type="match status" value="1"/>
</dbReference>
<dbReference type="InterPro" id="IPR036420">
    <property type="entry name" value="BRCT_dom_sf"/>
</dbReference>
<feature type="binding site" evidence="14">
    <location>
        <position position="293"/>
    </location>
    <ligand>
        <name>NAD(+)</name>
        <dbReference type="ChEBI" id="CHEBI:57540"/>
    </ligand>
</feature>
<dbReference type="CDD" id="cd17748">
    <property type="entry name" value="BRCT_DNA_ligase_like"/>
    <property type="match status" value="1"/>
</dbReference>
<proteinExistence type="inferred from homology"/>
<dbReference type="InterPro" id="IPR010994">
    <property type="entry name" value="RuvA_2-like"/>
</dbReference>
<evidence type="ECO:0000313" key="18">
    <source>
        <dbReference type="EMBL" id="HGT48130.1"/>
    </source>
</evidence>
<dbReference type="SMART" id="SM00292">
    <property type="entry name" value="BRCT"/>
    <property type="match status" value="1"/>
</dbReference>
<feature type="coiled-coil region" evidence="16">
    <location>
        <begin position="232"/>
        <end position="286"/>
    </location>
</feature>
<dbReference type="PANTHER" id="PTHR23389">
    <property type="entry name" value="CHROMOSOME TRANSMISSION FIDELITY FACTOR 18"/>
    <property type="match status" value="1"/>
</dbReference>
<keyword evidence="6 14" id="KW-0479">Metal-binding</keyword>
<evidence type="ECO:0000256" key="6">
    <source>
        <dbReference type="ARBA" id="ARBA00022723"/>
    </source>
</evidence>
<dbReference type="Pfam" id="PF03120">
    <property type="entry name" value="OB_DNA_ligase"/>
    <property type="match status" value="1"/>
</dbReference>
<keyword evidence="7 14" id="KW-0227">DNA damage</keyword>
<dbReference type="SMART" id="SM00532">
    <property type="entry name" value="LIGANc"/>
    <property type="match status" value="1"/>
</dbReference>
<dbReference type="PANTHER" id="PTHR23389:SF9">
    <property type="entry name" value="DNA LIGASE"/>
    <property type="match status" value="1"/>
</dbReference>
<evidence type="ECO:0000256" key="1">
    <source>
        <dbReference type="ARBA" id="ARBA00004067"/>
    </source>
</evidence>
<keyword evidence="8 14" id="KW-0862">Zinc</keyword>
<gene>
    <name evidence="14 18" type="primary">ligA</name>
    <name evidence="18" type="ORF">ENS56_08845</name>
</gene>
<comment type="cofactor">
    <cofactor evidence="14">
        <name>Mg(2+)</name>
        <dbReference type="ChEBI" id="CHEBI:18420"/>
    </cofactor>
    <cofactor evidence="14">
        <name>Mn(2+)</name>
        <dbReference type="ChEBI" id="CHEBI:29035"/>
    </cofactor>
</comment>
<feature type="binding site" evidence="14">
    <location>
        <position position="317"/>
    </location>
    <ligand>
        <name>NAD(+)</name>
        <dbReference type="ChEBI" id="CHEBI:57540"/>
    </ligand>
</feature>
<evidence type="ECO:0000256" key="4">
    <source>
        <dbReference type="ARBA" id="ARBA00022598"/>
    </source>
</evidence>
<dbReference type="GO" id="GO:0003911">
    <property type="term" value="F:DNA ligase (NAD+) activity"/>
    <property type="evidence" value="ECO:0007669"/>
    <property type="project" value="UniProtKB-UniRule"/>
</dbReference>
<sequence length="676" mass="76597">MTESVEKRIQKLREEIEKYDYYYYVLAQPLISDEEYDKLYKELEKLEAENPHLITPDSPTQRVGKDLTKEFKPVNHLVPMLSLANTYDEQDVYDFDRRVREGLPANERVEYVVEYKIDGASVSLRYIDGKLFTAATRGDGTIGEEITNNVKTIKAVPLKIKKPAGTKYKLNDFEARGEIYMNIADFEALNREREKNGEKLFANPRNSAAGTLKLQNPQIVASRKLNIFLYSLISLEDEFQSQSENLELLRQMGFRVNPDYRICKNIEEVLQVCKEFEEKRDTLEYEIDGAVIKVNSIRQQNILGSIAKSPRWAVAYKFKAKQAFTYVRDIVWQVGRTGAVTPVAELEPVRLAGSTISRATLHNYDEIKRKDIRVGDKVVIEKGGDVIPKVVAVITEERKSVSKPTKPPERCPVCKSKLYKPEDEVALYCENPECPAQIKGRLIHFASRGAMDIEGLGEALVDLFVEKGFLKTFSDIYELKNHRDQLIQIERLGEKSVDNLLNAIEKSKSQPFEKVLFALGIRYVGAGVAQKLAEHFGSIDALINASEEEILSVYEIGPSISRSVKQFFSDKHNLELIEKLKNAGLNFSSEQKKPVKDNFFKDKTFVLTGTLSSFSRDEAAARIKKLSGKVASAVSKNTDYVIAGEKAGSKLDKAKTLGVKIINEEEFLKLLEENKV</sequence>
<dbReference type="Gene3D" id="1.10.150.20">
    <property type="entry name" value="5' to 3' exonuclease, C-terminal subdomain"/>
    <property type="match status" value="2"/>
</dbReference>
<dbReference type="InterPro" id="IPR018239">
    <property type="entry name" value="DNA_ligase_AS"/>
</dbReference>
<dbReference type="Gene3D" id="3.40.50.10190">
    <property type="entry name" value="BRCT domain"/>
    <property type="match status" value="1"/>
</dbReference>
<dbReference type="GO" id="GO:0046872">
    <property type="term" value="F:metal ion binding"/>
    <property type="evidence" value="ECO:0007669"/>
    <property type="project" value="UniProtKB-KW"/>
</dbReference>
<dbReference type="InterPro" id="IPR001679">
    <property type="entry name" value="DNA_ligase"/>
</dbReference>
<evidence type="ECO:0000259" key="17">
    <source>
        <dbReference type="PROSITE" id="PS50172"/>
    </source>
</evidence>
<dbReference type="InterPro" id="IPR041663">
    <property type="entry name" value="DisA/LigA_HHH"/>
</dbReference>
<dbReference type="GO" id="GO:0006260">
    <property type="term" value="P:DNA replication"/>
    <property type="evidence" value="ECO:0007669"/>
    <property type="project" value="UniProtKB-KW"/>
</dbReference>
<evidence type="ECO:0000256" key="11">
    <source>
        <dbReference type="ARBA" id="ARBA00023204"/>
    </source>
</evidence>
<dbReference type="NCBIfam" id="TIGR00575">
    <property type="entry name" value="dnlj"/>
    <property type="match status" value="1"/>
</dbReference>
<evidence type="ECO:0000256" key="5">
    <source>
        <dbReference type="ARBA" id="ARBA00022705"/>
    </source>
</evidence>
<dbReference type="Pfam" id="PF00533">
    <property type="entry name" value="BRCT"/>
    <property type="match status" value="1"/>
</dbReference>
<dbReference type="HAMAP" id="MF_01588">
    <property type="entry name" value="DNA_ligase_A"/>
    <property type="match status" value="1"/>
</dbReference>
<dbReference type="SMART" id="SM00278">
    <property type="entry name" value="HhH1"/>
    <property type="match status" value="4"/>
</dbReference>
<dbReference type="InterPro" id="IPR001357">
    <property type="entry name" value="BRCT_dom"/>
</dbReference>
<dbReference type="FunFam" id="1.10.150.20:FF:000006">
    <property type="entry name" value="DNA ligase"/>
    <property type="match status" value="1"/>
</dbReference>
<evidence type="ECO:0000256" key="2">
    <source>
        <dbReference type="ARBA" id="ARBA00012722"/>
    </source>
</evidence>
<keyword evidence="14" id="KW-0464">Manganese</keyword>
<evidence type="ECO:0000256" key="14">
    <source>
        <dbReference type="HAMAP-Rule" id="MF_01588"/>
    </source>
</evidence>
<dbReference type="PIRSF" id="PIRSF001604">
    <property type="entry name" value="LigA"/>
    <property type="match status" value="1"/>
</dbReference>
<dbReference type="InterPro" id="IPR012340">
    <property type="entry name" value="NA-bd_OB-fold"/>
</dbReference>
<evidence type="ECO:0000256" key="12">
    <source>
        <dbReference type="ARBA" id="ARBA00034005"/>
    </source>
</evidence>
<dbReference type="InterPro" id="IPR013839">
    <property type="entry name" value="DNAligase_adenylation"/>
</dbReference>
<dbReference type="InterPro" id="IPR013840">
    <property type="entry name" value="DNAligase_N"/>
</dbReference>
<keyword evidence="5 14" id="KW-0235">DNA replication</keyword>
<dbReference type="NCBIfam" id="NF005932">
    <property type="entry name" value="PRK07956.1"/>
    <property type="match status" value="1"/>
</dbReference>
<keyword evidence="16" id="KW-0175">Coiled coil</keyword>
<dbReference type="SUPFAM" id="SSF56091">
    <property type="entry name" value="DNA ligase/mRNA capping enzyme, catalytic domain"/>
    <property type="match status" value="1"/>
</dbReference>
<dbReference type="GO" id="GO:0006281">
    <property type="term" value="P:DNA repair"/>
    <property type="evidence" value="ECO:0007669"/>
    <property type="project" value="UniProtKB-KW"/>
</dbReference>
<feature type="active site" description="N6-AMP-lysine intermediate" evidence="14">
    <location>
        <position position="116"/>
    </location>
</feature>
<keyword evidence="11 14" id="KW-0234">DNA repair</keyword>
<dbReference type="Gene3D" id="3.30.470.30">
    <property type="entry name" value="DNA ligase/mRNA capping enzyme"/>
    <property type="match status" value="1"/>
</dbReference>
<feature type="domain" description="BRCT" evidence="17">
    <location>
        <begin position="595"/>
        <end position="676"/>
    </location>
</feature>
<feature type="binding site" evidence="14">
    <location>
        <position position="434"/>
    </location>
    <ligand>
        <name>Zn(2+)</name>
        <dbReference type="ChEBI" id="CHEBI:29105"/>
    </ligand>
</feature>
<name>A0A832G713_9BACT</name>
<dbReference type="GO" id="GO:0003677">
    <property type="term" value="F:DNA binding"/>
    <property type="evidence" value="ECO:0007669"/>
    <property type="project" value="InterPro"/>
</dbReference>
<keyword evidence="10 14" id="KW-0520">NAD</keyword>
<dbReference type="GO" id="GO:0005829">
    <property type="term" value="C:cytosol"/>
    <property type="evidence" value="ECO:0007669"/>
    <property type="project" value="TreeGrafter"/>
</dbReference>
<dbReference type="SUPFAM" id="SSF47781">
    <property type="entry name" value="RuvA domain 2-like"/>
    <property type="match status" value="1"/>
</dbReference>
<reference evidence="18" key="1">
    <citation type="journal article" date="2020" name="mSystems">
        <title>Genome- and Community-Level Interaction Insights into Carbon Utilization and Element Cycling Functions of Hydrothermarchaeota in Hydrothermal Sediment.</title>
        <authorList>
            <person name="Zhou Z."/>
            <person name="Liu Y."/>
            <person name="Xu W."/>
            <person name="Pan J."/>
            <person name="Luo Z.H."/>
            <person name="Li M."/>
        </authorList>
    </citation>
    <scope>NUCLEOTIDE SEQUENCE [LARGE SCALE GENOMIC DNA]</scope>
    <source>
        <strain evidence="18">SpSt-500</strain>
    </source>
</reference>
<feature type="binding site" evidence="14">
    <location>
        <position position="137"/>
    </location>
    <ligand>
        <name>NAD(+)</name>
        <dbReference type="ChEBI" id="CHEBI:57540"/>
    </ligand>
</feature>
<dbReference type="FunFam" id="3.30.470.30:FF:000001">
    <property type="entry name" value="DNA ligase"/>
    <property type="match status" value="1"/>
</dbReference>
<evidence type="ECO:0000256" key="15">
    <source>
        <dbReference type="RuleBase" id="RU000618"/>
    </source>
</evidence>
<protein>
    <recommendedName>
        <fullName evidence="3 14">DNA ligase</fullName>
        <ecNumber evidence="2 14">6.5.1.2</ecNumber>
    </recommendedName>
    <alternativeName>
        <fullName evidence="14">Polydeoxyribonucleotide synthase [NAD(+)]</fullName>
    </alternativeName>
</protein>
<accession>A0A832G713</accession>
<dbReference type="Pfam" id="PF01653">
    <property type="entry name" value="DNA_ligase_aden"/>
    <property type="match status" value="1"/>
</dbReference>
<comment type="similarity">
    <text evidence="13 14">Belongs to the NAD-dependent DNA ligase family. LigA subfamily.</text>
</comment>
<feature type="binding site" evidence="14">
    <location>
        <begin position="33"/>
        <end position="37"/>
    </location>
    <ligand>
        <name>NAD(+)</name>
        <dbReference type="ChEBI" id="CHEBI:57540"/>
    </ligand>
</feature>
<keyword evidence="9 14" id="KW-0460">Magnesium</keyword>
<dbReference type="PROSITE" id="PS50172">
    <property type="entry name" value="BRCT"/>
    <property type="match status" value="1"/>
</dbReference>
<keyword evidence="4 14" id="KW-0436">Ligase</keyword>
<dbReference type="InterPro" id="IPR004150">
    <property type="entry name" value="NAD_DNA_ligase_OB"/>
</dbReference>
<feature type="binding site" evidence="14">
    <location>
        <position position="411"/>
    </location>
    <ligand>
        <name>Zn(2+)</name>
        <dbReference type="ChEBI" id="CHEBI:29105"/>
    </ligand>
</feature>
<dbReference type="SUPFAM" id="SSF52113">
    <property type="entry name" value="BRCT domain"/>
    <property type="match status" value="1"/>
</dbReference>
<dbReference type="Gene3D" id="2.40.50.140">
    <property type="entry name" value="Nucleic acid-binding proteins"/>
    <property type="match status" value="1"/>
</dbReference>
<dbReference type="PROSITE" id="PS01056">
    <property type="entry name" value="DNA_LIGASE_N2"/>
    <property type="match status" value="1"/>
</dbReference>
<dbReference type="CDD" id="cd00114">
    <property type="entry name" value="LIGANc"/>
    <property type="match status" value="1"/>
</dbReference>
<evidence type="ECO:0000256" key="8">
    <source>
        <dbReference type="ARBA" id="ARBA00022833"/>
    </source>
</evidence>
<dbReference type="FunFam" id="1.10.150.20:FF:000007">
    <property type="entry name" value="DNA ligase"/>
    <property type="match status" value="1"/>
</dbReference>
<dbReference type="InterPro" id="IPR033136">
    <property type="entry name" value="DNA_ligase_CS"/>
</dbReference>
<feature type="binding site" evidence="14">
    <location>
        <begin position="82"/>
        <end position="83"/>
    </location>
    <ligand>
        <name>NAD(+)</name>
        <dbReference type="ChEBI" id="CHEBI:57540"/>
    </ligand>
</feature>
<feature type="binding site" evidence="14">
    <location>
        <position position="414"/>
    </location>
    <ligand>
        <name>Zn(2+)</name>
        <dbReference type="ChEBI" id="CHEBI:29105"/>
    </ligand>
</feature>
<feature type="binding site" evidence="14">
    <location>
        <position position="429"/>
    </location>
    <ligand>
        <name>Zn(2+)</name>
        <dbReference type="ChEBI" id="CHEBI:29105"/>
    </ligand>
</feature>
<evidence type="ECO:0000256" key="9">
    <source>
        <dbReference type="ARBA" id="ARBA00022842"/>
    </source>
</evidence>
<dbReference type="InterPro" id="IPR004149">
    <property type="entry name" value="Znf_DNAligase_C4"/>
</dbReference>
<dbReference type="FunFam" id="1.10.287.610:FF:000002">
    <property type="entry name" value="DNA ligase"/>
    <property type="match status" value="1"/>
</dbReference>
<feature type="binding site" evidence="14">
    <location>
        <position position="114"/>
    </location>
    <ligand>
        <name>NAD(+)</name>
        <dbReference type="ChEBI" id="CHEBI:57540"/>
    </ligand>
</feature>
<dbReference type="Pfam" id="PF12826">
    <property type="entry name" value="HHH_2"/>
    <property type="match status" value="1"/>
</dbReference>
<evidence type="ECO:0000256" key="7">
    <source>
        <dbReference type="ARBA" id="ARBA00022763"/>
    </source>
</evidence>
<dbReference type="EC" id="6.5.1.2" evidence="2 14"/>
<comment type="catalytic activity">
    <reaction evidence="12 14 15">
        <text>NAD(+) + (deoxyribonucleotide)n-3'-hydroxyl + 5'-phospho-(deoxyribonucleotide)m = (deoxyribonucleotide)n+m + AMP + beta-nicotinamide D-nucleotide.</text>
        <dbReference type="EC" id="6.5.1.2"/>
    </reaction>
</comment>
<dbReference type="AlphaFoldDB" id="A0A832G713"/>
<evidence type="ECO:0000256" key="13">
    <source>
        <dbReference type="ARBA" id="ARBA00060881"/>
    </source>
</evidence>
<comment type="function">
    <text evidence="1 14">DNA ligase that catalyzes the formation of phosphodiester linkages between 5'-phosphoryl and 3'-hydroxyl groups in double-stranded DNA using NAD as a coenzyme and as the energy source for the reaction. It is essential for DNA replication and repair of damaged DNA.</text>
</comment>
<organism evidence="18">
    <name type="scientific">Ignavibacterium album</name>
    <dbReference type="NCBI Taxonomy" id="591197"/>
    <lineage>
        <taxon>Bacteria</taxon>
        <taxon>Pseudomonadati</taxon>
        <taxon>Ignavibacteriota</taxon>
        <taxon>Ignavibacteria</taxon>
        <taxon>Ignavibacteriales</taxon>
        <taxon>Ignavibacteriaceae</taxon>
        <taxon>Ignavibacterium</taxon>
    </lineage>
</organism>
<dbReference type="PROSITE" id="PS01055">
    <property type="entry name" value="DNA_LIGASE_N1"/>
    <property type="match status" value="1"/>
</dbReference>
<dbReference type="InterPro" id="IPR003583">
    <property type="entry name" value="Hlx-hairpin-Hlx_DNA-bd_motif"/>
</dbReference>
<evidence type="ECO:0000256" key="16">
    <source>
        <dbReference type="SAM" id="Coils"/>
    </source>
</evidence>
<evidence type="ECO:0000256" key="10">
    <source>
        <dbReference type="ARBA" id="ARBA00023027"/>
    </source>
</evidence>
<dbReference type="Gene3D" id="6.20.10.30">
    <property type="match status" value="1"/>
</dbReference>